<dbReference type="EMBL" id="DOYJ01000176">
    <property type="protein sequence ID" value="HCB75765.1"/>
    <property type="molecule type" value="Genomic_DNA"/>
</dbReference>
<organism evidence="5 6">
    <name type="scientific">Sphingomonas bacterium</name>
    <dbReference type="NCBI Taxonomy" id="1895847"/>
    <lineage>
        <taxon>Bacteria</taxon>
        <taxon>Pseudomonadati</taxon>
        <taxon>Pseudomonadota</taxon>
        <taxon>Alphaproteobacteria</taxon>
        <taxon>Sphingomonadales</taxon>
        <taxon>Sphingomonadaceae</taxon>
        <taxon>Sphingomonas</taxon>
    </lineage>
</organism>
<name>A0A3D0WAK2_9SPHN</name>
<feature type="domain" description="Soluble ligand binding" evidence="4">
    <location>
        <begin position="197"/>
        <end position="242"/>
    </location>
</feature>
<dbReference type="GO" id="GO:0015159">
    <property type="term" value="F:polysaccharide transmembrane transporter activity"/>
    <property type="evidence" value="ECO:0007669"/>
    <property type="project" value="InterPro"/>
</dbReference>
<protein>
    <submittedName>
        <fullName evidence="5">Sugar ABC transporter substrate-binding protein</fullName>
    </submittedName>
</protein>
<dbReference type="InterPro" id="IPR019554">
    <property type="entry name" value="Soluble_ligand-bd"/>
</dbReference>
<comment type="caution">
    <text evidence="5">The sequence shown here is derived from an EMBL/GenBank/DDBJ whole genome shotgun (WGS) entry which is preliminary data.</text>
</comment>
<feature type="chain" id="PRO_5017540292" evidence="2">
    <location>
        <begin position="35"/>
        <end position="267"/>
    </location>
</feature>
<feature type="domain" description="Soluble ligand binding" evidence="4">
    <location>
        <begin position="120"/>
        <end position="168"/>
    </location>
</feature>
<dbReference type="InterPro" id="IPR049712">
    <property type="entry name" value="Poly_export"/>
</dbReference>
<keyword evidence="1 2" id="KW-0732">Signal</keyword>
<accession>A0A3D0WAK2</accession>
<dbReference type="PANTHER" id="PTHR33619:SF3">
    <property type="entry name" value="POLYSACCHARIDE EXPORT PROTEIN GFCE-RELATED"/>
    <property type="match status" value="1"/>
</dbReference>
<dbReference type="Gene3D" id="3.30.1950.10">
    <property type="entry name" value="wza like domain"/>
    <property type="match status" value="1"/>
</dbReference>
<dbReference type="Proteomes" id="UP000262699">
    <property type="component" value="Unassembled WGS sequence"/>
</dbReference>
<dbReference type="AlphaFoldDB" id="A0A3D0WAK2"/>
<feature type="domain" description="Polysaccharide export protein N-terminal" evidence="3">
    <location>
        <begin position="36"/>
        <end position="112"/>
    </location>
</feature>
<dbReference type="InterPro" id="IPR003715">
    <property type="entry name" value="Poly_export_N"/>
</dbReference>
<sequence length="267" mass="28303">MSSRNLAAPARRLSLALAAMPALVPMMVVPLAPAAAQEASYVLGPDDVIDVQVYGQFPQPVRLRIRADGNISLPLLGDVRAAGLTPGDLAAAIRQQYNRGGYYTNPIVNVEVVSYVSRGVTVLGAVKTPGIVPLVRPTTLSAVIAQAGGQTGTSEVAILRRRGGAEQRFVIGQIAGTDADPVLQAGDVIVVPASERFFVYGQVRQPGAYPLEPGMTFRQALAQAGGQNDSGTQNRIQLYRAGAKTDIDELDTPIRSGDVLFIRDRIF</sequence>
<evidence type="ECO:0000256" key="1">
    <source>
        <dbReference type="ARBA" id="ARBA00022729"/>
    </source>
</evidence>
<evidence type="ECO:0000259" key="4">
    <source>
        <dbReference type="Pfam" id="PF10531"/>
    </source>
</evidence>
<dbReference type="Pfam" id="PF02563">
    <property type="entry name" value="Poly_export"/>
    <property type="match status" value="1"/>
</dbReference>
<evidence type="ECO:0000256" key="2">
    <source>
        <dbReference type="SAM" id="SignalP"/>
    </source>
</evidence>
<dbReference type="PANTHER" id="PTHR33619">
    <property type="entry name" value="POLYSACCHARIDE EXPORT PROTEIN GFCE-RELATED"/>
    <property type="match status" value="1"/>
</dbReference>
<evidence type="ECO:0000313" key="6">
    <source>
        <dbReference type="Proteomes" id="UP000262699"/>
    </source>
</evidence>
<feature type="signal peptide" evidence="2">
    <location>
        <begin position="1"/>
        <end position="34"/>
    </location>
</feature>
<reference evidence="5 6" key="1">
    <citation type="journal article" date="2018" name="Nat. Biotechnol.">
        <title>A standardized bacterial taxonomy based on genome phylogeny substantially revises the tree of life.</title>
        <authorList>
            <person name="Parks D.H."/>
            <person name="Chuvochina M."/>
            <person name="Waite D.W."/>
            <person name="Rinke C."/>
            <person name="Skarshewski A."/>
            <person name="Chaumeil P.A."/>
            <person name="Hugenholtz P."/>
        </authorList>
    </citation>
    <scope>NUCLEOTIDE SEQUENCE [LARGE SCALE GENOMIC DNA]</scope>
    <source>
        <strain evidence="5">UBA9015</strain>
    </source>
</reference>
<evidence type="ECO:0000259" key="3">
    <source>
        <dbReference type="Pfam" id="PF02563"/>
    </source>
</evidence>
<proteinExistence type="predicted"/>
<dbReference type="Gene3D" id="3.10.560.10">
    <property type="entry name" value="Outer membrane lipoprotein wza domain like"/>
    <property type="match status" value="2"/>
</dbReference>
<evidence type="ECO:0000313" key="5">
    <source>
        <dbReference type="EMBL" id="HCB75765.1"/>
    </source>
</evidence>
<gene>
    <name evidence="5" type="ORF">DEP91_06265</name>
</gene>
<dbReference type="Pfam" id="PF10531">
    <property type="entry name" value="SLBB"/>
    <property type="match status" value="2"/>
</dbReference>